<sequence>MLVAKYEPHDNDLSEELFGFQSNDELILSDKICTQVLKGYYNTDLGQQLLNHLEKRWQSWKQPLLILSFVLYPNYQIEKVNAALKTLTWFQKVLAICQLRRILTQKYRIQELDKLKRLYESTSAPSFLDDFHNIPSTSSIFQNTETEIDNSKNENTDDDKDTMKLWLLALNKNNSDSNKDNLNKDEESNNTLRLDCDLNKLLNDQEHLVKDKKAKWPLNNLFSVNLETPFFVANI</sequence>
<comment type="caution">
    <text evidence="1">The sequence shown here is derived from an EMBL/GenBank/DDBJ whole genome shotgun (WGS) entry which is preliminary data.</text>
</comment>
<reference evidence="1" key="1">
    <citation type="submission" date="2021-06" db="EMBL/GenBank/DDBJ databases">
        <authorList>
            <person name="Kallberg Y."/>
            <person name="Tangrot J."/>
            <person name="Rosling A."/>
        </authorList>
    </citation>
    <scope>NUCLEOTIDE SEQUENCE</scope>
    <source>
        <strain evidence="1">MA461A</strain>
    </source>
</reference>
<dbReference type="Proteomes" id="UP000789920">
    <property type="component" value="Unassembled WGS sequence"/>
</dbReference>
<evidence type="ECO:0000313" key="1">
    <source>
        <dbReference type="EMBL" id="CAG8533049.1"/>
    </source>
</evidence>
<proteinExistence type="predicted"/>
<dbReference type="EMBL" id="CAJVQC010003858">
    <property type="protein sequence ID" value="CAG8533049.1"/>
    <property type="molecule type" value="Genomic_DNA"/>
</dbReference>
<keyword evidence="2" id="KW-1185">Reference proteome</keyword>
<organism evidence="1 2">
    <name type="scientific">Racocetra persica</name>
    <dbReference type="NCBI Taxonomy" id="160502"/>
    <lineage>
        <taxon>Eukaryota</taxon>
        <taxon>Fungi</taxon>
        <taxon>Fungi incertae sedis</taxon>
        <taxon>Mucoromycota</taxon>
        <taxon>Glomeromycotina</taxon>
        <taxon>Glomeromycetes</taxon>
        <taxon>Diversisporales</taxon>
        <taxon>Gigasporaceae</taxon>
        <taxon>Racocetra</taxon>
    </lineage>
</organism>
<gene>
    <name evidence="1" type="ORF">RPERSI_LOCUS3224</name>
</gene>
<evidence type="ECO:0000313" key="2">
    <source>
        <dbReference type="Proteomes" id="UP000789920"/>
    </source>
</evidence>
<name>A0ACA9LIN9_9GLOM</name>
<accession>A0ACA9LIN9</accession>
<protein>
    <submittedName>
        <fullName evidence="1">11733_t:CDS:1</fullName>
    </submittedName>
</protein>